<accession>A0A9E7JX29</accession>
<dbReference type="PANTHER" id="PTHR15710:SF242">
    <property type="entry name" value="OS06G0633500 PROTEIN"/>
    <property type="match status" value="1"/>
</dbReference>
<keyword evidence="4" id="KW-0479">Metal-binding</keyword>
<evidence type="ECO:0000256" key="10">
    <source>
        <dbReference type="SAM" id="Phobius"/>
    </source>
</evidence>
<dbReference type="InterPro" id="IPR001841">
    <property type="entry name" value="Znf_RING"/>
</dbReference>
<dbReference type="Gene3D" id="3.30.40.10">
    <property type="entry name" value="Zinc/RING finger domain, C3HC4 (zinc finger)"/>
    <property type="match status" value="1"/>
</dbReference>
<keyword evidence="7" id="KW-0862">Zinc</keyword>
<feature type="compositionally biased region" description="Basic and acidic residues" evidence="9">
    <location>
        <begin position="448"/>
        <end position="463"/>
    </location>
</feature>
<feature type="region of interest" description="Disordered" evidence="9">
    <location>
        <begin position="446"/>
        <end position="472"/>
    </location>
</feature>
<keyword evidence="3" id="KW-0808">Transferase</keyword>
<keyword evidence="10" id="KW-0812">Transmembrane</keyword>
<keyword evidence="6" id="KW-0833">Ubl conjugation pathway</keyword>
<dbReference type="Pfam" id="PF13639">
    <property type="entry name" value="zf-RING_2"/>
    <property type="match status" value="1"/>
</dbReference>
<dbReference type="PROSITE" id="PS50089">
    <property type="entry name" value="ZF_RING_2"/>
    <property type="match status" value="1"/>
</dbReference>
<dbReference type="EC" id="2.3.2.27" evidence="2"/>
<evidence type="ECO:0000313" key="12">
    <source>
        <dbReference type="EMBL" id="URD95534.1"/>
    </source>
</evidence>
<dbReference type="AlphaFoldDB" id="A0A9E7JX29"/>
<dbReference type="GO" id="GO:0005737">
    <property type="term" value="C:cytoplasm"/>
    <property type="evidence" value="ECO:0007669"/>
    <property type="project" value="TreeGrafter"/>
</dbReference>
<dbReference type="GO" id="GO:0061630">
    <property type="term" value="F:ubiquitin protein ligase activity"/>
    <property type="evidence" value="ECO:0007669"/>
    <property type="project" value="UniProtKB-EC"/>
</dbReference>
<evidence type="ECO:0000256" key="9">
    <source>
        <dbReference type="SAM" id="MobiDB-lite"/>
    </source>
</evidence>
<feature type="non-terminal residue" evidence="12">
    <location>
        <position position="1"/>
    </location>
</feature>
<evidence type="ECO:0000259" key="11">
    <source>
        <dbReference type="PROSITE" id="PS50089"/>
    </source>
</evidence>
<evidence type="ECO:0000256" key="6">
    <source>
        <dbReference type="ARBA" id="ARBA00022786"/>
    </source>
</evidence>
<evidence type="ECO:0000256" key="8">
    <source>
        <dbReference type="PROSITE-ProRule" id="PRU00175"/>
    </source>
</evidence>
<dbReference type="GO" id="GO:0008270">
    <property type="term" value="F:zinc ion binding"/>
    <property type="evidence" value="ECO:0007669"/>
    <property type="project" value="UniProtKB-KW"/>
</dbReference>
<feature type="domain" description="RING-type" evidence="11">
    <location>
        <begin position="396"/>
        <end position="437"/>
    </location>
</feature>
<gene>
    <name evidence="12" type="ORF">MUK42_32103</name>
</gene>
<name>A0A9E7JX29_9LILI</name>
<dbReference type="EMBL" id="CP097506">
    <property type="protein sequence ID" value="URD95534.1"/>
    <property type="molecule type" value="Genomic_DNA"/>
</dbReference>
<dbReference type="PANTHER" id="PTHR15710">
    <property type="entry name" value="E3 UBIQUITIN-PROTEIN LIGASE PRAJA"/>
    <property type="match status" value="1"/>
</dbReference>
<proteinExistence type="predicted"/>
<evidence type="ECO:0000313" key="13">
    <source>
        <dbReference type="Proteomes" id="UP001055439"/>
    </source>
</evidence>
<dbReference type="InterPro" id="IPR013083">
    <property type="entry name" value="Znf_RING/FYVE/PHD"/>
</dbReference>
<evidence type="ECO:0000256" key="7">
    <source>
        <dbReference type="ARBA" id="ARBA00022833"/>
    </source>
</evidence>
<protein>
    <recommendedName>
        <fullName evidence="2">RING-type E3 ubiquitin transferase</fullName>
        <ecNumber evidence="2">2.3.2.27</ecNumber>
    </recommendedName>
</protein>
<keyword evidence="13" id="KW-1185">Reference proteome</keyword>
<evidence type="ECO:0000256" key="1">
    <source>
        <dbReference type="ARBA" id="ARBA00000900"/>
    </source>
</evidence>
<dbReference type="FunFam" id="3.30.40.10:FF:000127">
    <property type="entry name" value="E3 ubiquitin-protein ligase RNF181"/>
    <property type="match status" value="1"/>
</dbReference>
<organism evidence="12 13">
    <name type="scientific">Musa troglodytarum</name>
    <name type="common">fe'i banana</name>
    <dbReference type="NCBI Taxonomy" id="320322"/>
    <lineage>
        <taxon>Eukaryota</taxon>
        <taxon>Viridiplantae</taxon>
        <taxon>Streptophyta</taxon>
        <taxon>Embryophyta</taxon>
        <taxon>Tracheophyta</taxon>
        <taxon>Spermatophyta</taxon>
        <taxon>Magnoliopsida</taxon>
        <taxon>Liliopsida</taxon>
        <taxon>Zingiberales</taxon>
        <taxon>Musaceae</taxon>
        <taxon>Musa</taxon>
    </lineage>
</organism>
<keyword evidence="10" id="KW-0472">Membrane</keyword>
<reference evidence="12" key="1">
    <citation type="submission" date="2022-05" db="EMBL/GenBank/DDBJ databases">
        <title>The Musa troglodytarum L. genome provides insights into the mechanism of non-climacteric behaviour and enrichment of carotenoids.</title>
        <authorList>
            <person name="Wang J."/>
        </authorList>
    </citation>
    <scope>NUCLEOTIDE SEQUENCE</scope>
    <source>
        <tissue evidence="12">Leaf</tissue>
    </source>
</reference>
<keyword evidence="5 8" id="KW-0863">Zinc-finger</keyword>
<evidence type="ECO:0000256" key="2">
    <source>
        <dbReference type="ARBA" id="ARBA00012483"/>
    </source>
</evidence>
<keyword evidence="10" id="KW-1133">Transmembrane helix</keyword>
<dbReference type="Proteomes" id="UP001055439">
    <property type="component" value="Chromosome 4"/>
</dbReference>
<dbReference type="OrthoDB" id="21204at2759"/>
<dbReference type="GO" id="GO:0016567">
    <property type="term" value="P:protein ubiquitination"/>
    <property type="evidence" value="ECO:0007669"/>
    <property type="project" value="TreeGrafter"/>
</dbReference>
<comment type="catalytic activity">
    <reaction evidence="1">
        <text>S-ubiquitinyl-[E2 ubiquitin-conjugating enzyme]-L-cysteine + [acceptor protein]-L-lysine = [E2 ubiquitin-conjugating enzyme]-L-cysteine + N(6)-ubiquitinyl-[acceptor protein]-L-lysine.</text>
        <dbReference type="EC" id="2.3.2.27"/>
    </reaction>
</comment>
<evidence type="ECO:0000256" key="4">
    <source>
        <dbReference type="ARBA" id="ARBA00022723"/>
    </source>
</evidence>
<dbReference type="SMART" id="SM00184">
    <property type="entry name" value="RING"/>
    <property type="match status" value="1"/>
</dbReference>
<dbReference type="SUPFAM" id="SSF57850">
    <property type="entry name" value="RING/U-box"/>
    <property type="match status" value="1"/>
</dbReference>
<sequence>NALLSVSLRYLPIGFRRPATSIPPPVHRSPPISKSSFPTRHSGRSVPFLSPLHGFRIYSGSIDTLALHPGRSNGGTTAQSSLSQHFIQSGAVLVNDSFEATHTDGECDLLGDYQTNITVRNICWIRRQRRDRFESSEPMEDSFSRRFSQLINLANQNSEAQLGGDTPARRRVSYYAARSRSLRWHNVLSDNDNDAPDQSDLVFGETDSSFSFGGYGGESDASLDTHSILDREMSFQLENESYVSTDTDIDPMHAGLDLFEFDARYDNVGDDHDYGDWIVTNLVEANRSVHTHQQFEDADFSPSGSGMAGAQDGSWFQQTEGETQSRHADFFTDSEVVELRQAYVGNPGDYIDDELLEQLAEAAGSGRAPPAAVSSVRVLPSVVISGDHENNGSQICAVCKDPLPINTEAKQLPCMHLYHPFCILPWLKIRNSCPVCRYELPTDDPDYEEAKRDLNRNERHESQPLDGAEETYEAVTELETNEAHDFSNARAEHDGLDGAVEEANRSSGESSRGRWMFLAAAPIVSLVGFVLVVWLRKPLDYGRTQGSNFSERHLHQTRGATSPADRNRRWWSIF</sequence>
<evidence type="ECO:0000256" key="3">
    <source>
        <dbReference type="ARBA" id="ARBA00022679"/>
    </source>
</evidence>
<evidence type="ECO:0000256" key="5">
    <source>
        <dbReference type="ARBA" id="ARBA00022771"/>
    </source>
</evidence>
<feature type="transmembrane region" description="Helical" evidence="10">
    <location>
        <begin position="515"/>
        <end position="535"/>
    </location>
</feature>